<gene>
    <name evidence="2" type="ORF">MPLG2_0281</name>
</gene>
<feature type="domain" description="PET hydrolase/cutinase-like" evidence="1">
    <location>
        <begin position="2"/>
        <end position="86"/>
    </location>
</feature>
<dbReference type="InterPro" id="IPR041127">
    <property type="entry name" value="PET_hydrolase/cutinase-like"/>
</dbReference>
<dbReference type="Pfam" id="PF12740">
    <property type="entry name" value="PETase"/>
    <property type="match status" value="1"/>
</dbReference>
<keyword evidence="2" id="KW-0378">Hydrolase</keyword>
<dbReference type="InterPro" id="IPR029058">
    <property type="entry name" value="AB_hydrolase_fold"/>
</dbReference>
<dbReference type="KEGG" id="mgg:MPLG2_0281"/>
<keyword evidence="3" id="KW-1185">Reference proteome</keyword>
<dbReference type="Proteomes" id="UP000238164">
    <property type="component" value="Chromosome 1"/>
</dbReference>
<name>A0A2N9JAX8_9ACTN</name>
<dbReference type="Gene3D" id="3.40.50.1820">
    <property type="entry name" value="alpha/beta hydrolase"/>
    <property type="match status" value="1"/>
</dbReference>
<sequence length="141" mass="14264">MLGHSMGGGAALLAAAADQSIDTVAVLAAAETNPSATTAARSVTVPALFVVGSSDTVVKPNTTRAMYDAKRSPATWVSITGGYHCGFLDSSSFFGLGCDKGSISRSTQVGLSNDMLGDWLDATLKSGATFVRPAGTTGESK</sequence>
<dbReference type="OrthoDB" id="1466228at2"/>
<evidence type="ECO:0000259" key="1">
    <source>
        <dbReference type="Pfam" id="PF12740"/>
    </source>
</evidence>
<evidence type="ECO:0000313" key="2">
    <source>
        <dbReference type="EMBL" id="SPD85317.1"/>
    </source>
</evidence>
<accession>A0A2N9JAX8</accession>
<dbReference type="EMBL" id="LT985188">
    <property type="protein sequence ID" value="SPD85317.1"/>
    <property type="molecule type" value="Genomic_DNA"/>
</dbReference>
<reference evidence="2 3" key="1">
    <citation type="submission" date="2018-02" db="EMBL/GenBank/DDBJ databases">
        <authorList>
            <person name="Cohen D.B."/>
            <person name="Kent A.D."/>
        </authorList>
    </citation>
    <scope>NUCLEOTIDE SEQUENCE [LARGE SCALE GENOMIC DNA]</scope>
    <source>
        <strain evidence="2">1</strain>
    </source>
</reference>
<protein>
    <submittedName>
        <fullName evidence="2">Dienelactone hydrolase</fullName>
    </submittedName>
</protein>
<proteinExistence type="predicted"/>
<dbReference type="SUPFAM" id="SSF53474">
    <property type="entry name" value="alpha/beta-Hydrolases"/>
    <property type="match status" value="1"/>
</dbReference>
<organism evidence="2 3">
    <name type="scientific">Micropruina glycogenica</name>
    <dbReference type="NCBI Taxonomy" id="75385"/>
    <lineage>
        <taxon>Bacteria</taxon>
        <taxon>Bacillati</taxon>
        <taxon>Actinomycetota</taxon>
        <taxon>Actinomycetes</taxon>
        <taxon>Propionibacteriales</taxon>
        <taxon>Nocardioidaceae</taxon>
        <taxon>Micropruina</taxon>
    </lineage>
</organism>
<dbReference type="GO" id="GO:0016787">
    <property type="term" value="F:hydrolase activity"/>
    <property type="evidence" value="ECO:0007669"/>
    <property type="project" value="UniProtKB-KW"/>
</dbReference>
<evidence type="ECO:0000313" key="3">
    <source>
        <dbReference type="Proteomes" id="UP000238164"/>
    </source>
</evidence>
<dbReference type="AlphaFoldDB" id="A0A2N9JAX8"/>